<accession>A0A9P8AQQ3</accession>
<reference evidence="1" key="1">
    <citation type="submission" date="2020-11" db="EMBL/GenBank/DDBJ databases">
        <title>Adaptations for nitrogen fixation in a non-lichenized fungal sporocarp promotes dispersal by wood-feeding termites.</title>
        <authorList>
            <consortium name="DOE Joint Genome Institute"/>
            <person name="Koch R.A."/>
            <person name="Yoon G."/>
            <person name="Arayal U."/>
            <person name="Lail K."/>
            <person name="Amirebrahimi M."/>
            <person name="Labutti K."/>
            <person name="Lipzen A."/>
            <person name="Riley R."/>
            <person name="Barry K."/>
            <person name="Henrissat B."/>
            <person name="Grigoriev I.V."/>
            <person name="Herr J.R."/>
            <person name="Aime M.C."/>
        </authorList>
    </citation>
    <scope>NUCLEOTIDE SEQUENCE</scope>
    <source>
        <strain evidence="1">MCA 3950</strain>
    </source>
</reference>
<dbReference type="AlphaFoldDB" id="A0A9P8AQQ3"/>
<dbReference type="RefSeq" id="XP_043037745.1">
    <property type="nucleotide sequence ID" value="XM_043189633.1"/>
</dbReference>
<evidence type="ECO:0000313" key="2">
    <source>
        <dbReference type="Proteomes" id="UP000812287"/>
    </source>
</evidence>
<gene>
    <name evidence="1" type="ORF">BT62DRAFT_981827</name>
</gene>
<dbReference type="GeneID" id="66111930"/>
<comment type="caution">
    <text evidence="1">The sequence shown here is derived from an EMBL/GenBank/DDBJ whole genome shotgun (WGS) entry which is preliminary data.</text>
</comment>
<dbReference type="EMBL" id="MU250541">
    <property type="protein sequence ID" value="KAG7444245.1"/>
    <property type="molecule type" value="Genomic_DNA"/>
</dbReference>
<dbReference type="OrthoDB" id="8023605at2759"/>
<name>A0A9P8AQQ3_9AGAR</name>
<sequence length="175" mass="20496">MLQAETAYGVEPLLSFDILLAMFLFPEITRKVSESKLLYMHTYQLEKWDKDLANLEHCIIRARFQSIKDFQQRFMNTIHNYNFKPGILVLVFNKKIKVGTNRKFCSCHFSLMVVVQHIQGGAYYLAELDGTVSRLKFAAFWLVLYYARSRNEFKIAEFTDTSHLMGLFDDSINDI</sequence>
<organism evidence="1 2">
    <name type="scientific">Guyanagaster necrorhizus</name>
    <dbReference type="NCBI Taxonomy" id="856835"/>
    <lineage>
        <taxon>Eukaryota</taxon>
        <taxon>Fungi</taxon>
        <taxon>Dikarya</taxon>
        <taxon>Basidiomycota</taxon>
        <taxon>Agaricomycotina</taxon>
        <taxon>Agaricomycetes</taxon>
        <taxon>Agaricomycetidae</taxon>
        <taxon>Agaricales</taxon>
        <taxon>Marasmiineae</taxon>
        <taxon>Physalacriaceae</taxon>
        <taxon>Guyanagaster</taxon>
    </lineage>
</organism>
<dbReference type="Proteomes" id="UP000812287">
    <property type="component" value="Unassembled WGS sequence"/>
</dbReference>
<keyword evidence="2" id="KW-1185">Reference proteome</keyword>
<evidence type="ECO:0000313" key="1">
    <source>
        <dbReference type="EMBL" id="KAG7444245.1"/>
    </source>
</evidence>
<proteinExistence type="predicted"/>
<protein>
    <submittedName>
        <fullName evidence="1">Uncharacterized protein</fullName>
    </submittedName>
</protein>